<dbReference type="InterPro" id="IPR005586">
    <property type="entry name" value="ABC_trans_aux"/>
</dbReference>
<name>A0A238L628_9RHOB</name>
<dbReference type="SUPFAM" id="SSF159594">
    <property type="entry name" value="XCC0632-like"/>
    <property type="match status" value="1"/>
</dbReference>
<feature type="signal peptide" evidence="1">
    <location>
        <begin position="1"/>
        <end position="21"/>
    </location>
</feature>
<evidence type="ECO:0000313" key="3">
    <source>
        <dbReference type="EMBL" id="SMX50290.1"/>
    </source>
</evidence>
<accession>A0A238L628</accession>
<sequence length="208" mass="22379">MSFRSRPFAWLVSLAFLPALAGCSALSALNSASQPLDIYELRTPSIDIRARRGTAELVVEEPVASGALSTERIMVRTGPFEAQYLPGVRWADPVPAMLQTLLVRSLGETGALGSVGRAPVGARPDFALLGELTDFQAEITEDKSAAVVRVRMMVRIVHDEESRVVASRIFEAAMPADSTETLALVAAFDRATTGLVADIVPWVLSQVR</sequence>
<dbReference type="AlphaFoldDB" id="A0A238L628"/>
<dbReference type="Pfam" id="PF03886">
    <property type="entry name" value="ABC_trans_aux"/>
    <property type="match status" value="1"/>
</dbReference>
<feature type="chain" id="PRO_5012714815" description="ABC-type transport auxiliary lipoprotein component domain-containing protein" evidence="1">
    <location>
        <begin position="22"/>
        <end position="208"/>
    </location>
</feature>
<organism evidence="3 4">
    <name type="scientific">Maliponia aquimaris</name>
    <dbReference type="NCBI Taxonomy" id="1673631"/>
    <lineage>
        <taxon>Bacteria</taxon>
        <taxon>Pseudomonadati</taxon>
        <taxon>Pseudomonadota</taxon>
        <taxon>Alphaproteobacteria</taxon>
        <taxon>Rhodobacterales</taxon>
        <taxon>Paracoccaceae</taxon>
        <taxon>Maliponia</taxon>
    </lineage>
</organism>
<reference evidence="3 4" key="1">
    <citation type="submission" date="2017-05" db="EMBL/GenBank/DDBJ databases">
        <authorList>
            <person name="Song R."/>
            <person name="Chenine A.L."/>
            <person name="Ruprecht R.M."/>
        </authorList>
    </citation>
    <scope>NUCLEOTIDE SEQUENCE [LARGE SCALE GENOMIC DNA]</scope>
    <source>
        <strain evidence="3 4">CECT 8898</strain>
    </source>
</reference>
<dbReference type="Proteomes" id="UP000207598">
    <property type="component" value="Unassembled WGS sequence"/>
</dbReference>
<evidence type="ECO:0000313" key="4">
    <source>
        <dbReference type="Proteomes" id="UP000207598"/>
    </source>
</evidence>
<keyword evidence="4" id="KW-1185">Reference proteome</keyword>
<dbReference type="EMBL" id="FXYF01000021">
    <property type="protein sequence ID" value="SMX50290.1"/>
    <property type="molecule type" value="Genomic_DNA"/>
</dbReference>
<dbReference type="OrthoDB" id="9808689at2"/>
<gene>
    <name evidence="3" type="ORF">MAA8898_04697</name>
</gene>
<evidence type="ECO:0000259" key="2">
    <source>
        <dbReference type="Pfam" id="PF03886"/>
    </source>
</evidence>
<dbReference type="PROSITE" id="PS51257">
    <property type="entry name" value="PROKAR_LIPOPROTEIN"/>
    <property type="match status" value="1"/>
</dbReference>
<protein>
    <recommendedName>
        <fullName evidence="2">ABC-type transport auxiliary lipoprotein component domain-containing protein</fullName>
    </recommendedName>
</protein>
<feature type="domain" description="ABC-type transport auxiliary lipoprotein component" evidence="2">
    <location>
        <begin position="39"/>
        <end position="200"/>
    </location>
</feature>
<keyword evidence="1" id="KW-0732">Signal</keyword>
<dbReference type="Gene3D" id="3.40.50.10610">
    <property type="entry name" value="ABC-type transport auxiliary lipoprotein component"/>
    <property type="match status" value="1"/>
</dbReference>
<evidence type="ECO:0000256" key="1">
    <source>
        <dbReference type="SAM" id="SignalP"/>
    </source>
</evidence>
<proteinExistence type="predicted"/>